<reference evidence="2 3" key="1">
    <citation type="submission" date="2019-01" db="EMBL/GenBank/DDBJ databases">
        <title>Sequencing of cultivated peanut Arachis hypogaea provides insights into genome evolution and oil improvement.</title>
        <authorList>
            <person name="Chen X."/>
        </authorList>
    </citation>
    <scope>NUCLEOTIDE SEQUENCE [LARGE SCALE GENOMIC DNA]</scope>
    <source>
        <strain evidence="3">cv. Fuhuasheng</strain>
        <tissue evidence="2">Leaves</tissue>
    </source>
</reference>
<dbReference type="AlphaFoldDB" id="A0A445AIV3"/>
<evidence type="ECO:0000313" key="2">
    <source>
        <dbReference type="EMBL" id="RYR26352.1"/>
    </source>
</evidence>
<feature type="domain" description="Aminotransferase-like plant mobile" evidence="1">
    <location>
        <begin position="3"/>
        <end position="134"/>
    </location>
</feature>
<name>A0A445AIV3_ARAHY</name>
<keyword evidence="3" id="KW-1185">Reference proteome</keyword>
<dbReference type="InterPro" id="IPR019557">
    <property type="entry name" value="AminoTfrase-like_pln_mobile"/>
</dbReference>
<dbReference type="Proteomes" id="UP000289738">
    <property type="component" value="Chromosome B02"/>
</dbReference>
<proteinExistence type="predicted"/>
<dbReference type="PANTHER" id="PTHR46033:SF8">
    <property type="entry name" value="PROTEIN MAINTENANCE OF MERISTEMS-LIKE"/>
    <property type="match status" value="1"/>
</dbReference>
<sequence>MITTLQDVAYQVGLRIDGDPVSGCIGRWEKHHDGRSIEDLCQQLLGVVPSPEDRQSQTKWTVKFTWFHNTVCGELEQDATEERLLQYMSRYIMQVIDGILFPDASNSRVQFRWLPLLEDLDRCGRLSWGLAVLA</sequence>
<protein>
    <recommendedName>
        <fullName evidence="1">Aminotransferase-like plant mobile domain-containing protein</fullName>
    </recommendedName>
</protein>
<dbReference type="Pfam" id="PF10536">
    <property type="entry name" value="PMD"/>
    <property type="match status" value="1"/>
</dbReference>
<evidence type="ECO:0000259" key="1">
    <source>
        <dbReference type="Pfam" id="PF10536"/>
    </source>
</evidence>
<evidence type="ECO:0000313" key="3">
    <source>
        <dbReference type="Proteomes" id="UP000289738"/>
    </source>
</evidence>
<comment type="caution">
    <text evidence="2">The sequence shown here is derived from an EMBL/GenBank/DDBJ whole genome shotgun (WGS) entry which is preliminary data.</text>
</comment>
<dbReference type="InterPro" id="IPR044824">
    <property type="entry name" value="MAIN-like"/>
</dbReference>
<dbReference type="EMBL" id="SDMP01000012">
    <property type="protein sequence ID" value="RYR26352.1"/>
    <property type="molecule type" value="Genomic_DNA"/>
</dbReference>
<dbReference type="GO" id="GO:0010073">
    <property type="term" value="P:meristem maintenance"/>
    <property type="evidence" value="ECO:0007669"/>
    <property type="project" value="InterPro"/>
</dbReference>
<gene>
    <name evidence="2" type="ORF">Ahy_B02g060584</name>
</gene>
<organism evidence="2 3">
    <name type="scientific">Arachis hypogaea</name>
    <name type="common">Peanut</name>
    <dbReference type="NCBI Taxonomy" id="3818"/>
    <lineage>
        <taxon>Eukaryota</taxon>
        <taxon>Viridiplantae</taxon>
        <taxon>Streptophyta</taxon>
        <taxon>Embryophyta</taxon>
        <taxon>Tracheophyta</taxon>
        <taxon>Spermatophyta</taxon>
        <taxon>Magnoliopsida</taxon>
        <taxon>eudicotyledons</taxon>
        <taxon>Gunneridae</taxon>
        <taxon>Pentapetalae</taxon>
        <taxon>rosids</taxon>
        <taxon>fabids</taxon>
        <taxon>Fabales</taxon>
        <taxon>Fabaceae</taxon>
        <taxon>Papilionoideae</taxon>
        <taxon>50 kb inversion clade</taxon>
        <taxon>dalbergioids sensu lato</taxon>
        <taxon>Dalbergieae</taxon>
        <taxon>Pterocarpus clade</taxon>
        <taxon>Arachis</taxon>
    </lineage>
</organism>
<dbReference type="PANTHER" id="PTHR46033">
    <property type="entry name" value="PROTEIN MAIN-LIKE 2"/>
    <property type="match status" value="1"/>
</dbReference>
<accession>A0A445AIV3</accession>